<keyword evidence="3" id="KW-0547">Nucleotide-binding</keyword>
<evidence type="ECO:0000313" key="7">
    <source>
        <dbReference type="EMBL" id="CAK0809600.1"/>
    </source>
</evidence>
<dbReference type="PROSITE" id="PS50011">
    <property type="entry name" value="PROTEIN_KINASE_DOM"/>
    <property type="match status" value="1"/>
</dbReference>
<keyword evidence="5" id="KW-0067">ATP-binding</keyword>
<dbReference type="Gene3D" id="1.10.510.10">
    <property type="entry name" value="Transferase(Phosphotransferase) domain 1"/>
    <property type="match status" value="1"/>
</dbReference>
<comment type="caution">
    <text evidence="7">The sequence shown here is derived from an EMBL/GenBank/DDBJ whole genome shotgun (WGS) entry which is preliminary data.</text>
</comment>
<dbReference type="Proteomes" id="UP001189429">
    <property type="component" value="Unassembled WGS sequence"/>
</dbReference>
<evidence type="ECO:0000256" key="5">
    <source>
        <dbReference type="ARBA" id="ARBA00022840"/>
    </source>
</evidence>
<evidence type="ECO:0000259" key="6">
    <source>
        <dbReference type="PROSITE" id="PS50011"/>
    </source>
</evidence>
<dbReference type="SUPFAM" id="SSF56112">
    <property type="entry name" value="Protein kinase-like (PK-like)"/>
    <property type="match status" value="1"/>
</dbReference>
<evidence type="ECO:0000256" key="3">
    <source>
        <dbReference type="ARBA" id="ARBA00022741"/>
    </source>
</evidence>
<organism evidence="7 8">
    <name type="scientific">Prorocentrum cordatum</name>
    <dbReference type="NCBI Taxonomy" id="2364126"/>
    <lineage>
        <taxon>Eukaryota</taxon>
        <taxon>Sar</taxon>
        <taxon>Alveolata</taxon>
        <taxon>Dinophyceae</taxon>
        <taxon>Prorocentrales</taxon>
        <taxon>Prorocentraceae</taxon>
        <taxon>Prorocentrum</taxon>
    </lineage>
</organism>
<protein>
    <recommendedName>
        <fullName evidence="6">Protein kinase domain-containing protein</fullName>
    </recommendedName>
</protein>
<evidence type="ECO:0000313" key="8">
    <source>
        <dbReference type="Proteomes" id="UP001189429"/>
    </source>
</evidence>
<dbReference type="InterPro" id="IPR011009">
    <property type="entry name" value="Kinase-like_dom_sf"/>
</dbReference>
<evidence type="ECO:0000256" key="1">
    <source>
        <dbReference type="ARBA" id="ARBA00022527"/>
    </source>
</evidence>
<sequence>MRGSIPWMAPEVIAHSRHGLAADIWSFGCVGIEMATAAIPWGRFDNPMAAMVKIGMSSETPPIPEGLSDACRDLIGHCVVRDPELRWSASELLRHELVRDIPSLE</sequence>
<dbReference type="InterPro" id="IPR000719">
    <property type="entry name" value="Prot_kinase_dom"/>
</dbReference>
<dbReference type="EMBL" id="CAUYUJ010004446">
    <property type="protein sequence ID" value="CAK0809600.1"/>
    <property type="molecule type" value="Genomic_DNA"/>
</dbReference>
<keyword evidence="8" id="KW-1185">Reference proteome</keyword>
<evidence type="ECO:0000256" key="2">
    <source>
        <dbReference type="ARBA" id="ARBA00022679"/>
    </source>
</evidence>
<dbReference type="Pfam" id="PF00069">
    <property type="entry name" value="Pkinase"/>
    <property type="match status" value="1"/>
</dbReference>
<name>A0ABN9QWP6_9DINO</name>
<accession>A0ABN9QWP6</accession>
<evidence type="ECO:0000256" key="4">
    <source>
        <dbReference type="ARBA" id="ARBA00022777"/>
    </source>
</evidence>
<feature type="domain" description="Protein kinase" evidence="6">
    <location>
        <begin position="1"/>
        <end position="98"/>
    </location>
</feature>
<keyword evidence="1" id="KW-0723">Serine/threonine-protein kinase</keyword>
<gene>
    <name evidence="7" type="ORF">PCOR1329_LOCUS14815</name>
</gene>
<dbReference type="PANTHER" id="PTHR11584:SF369">
    <property type="entry name" value="MITOGEN-ACTIVATED PROTEIN KINASE KINASE KINASE 19-RELATED"/>
    <property type="match status" value="1"/>
</dbReference>
<dbReference type="PANTHER" id="PTHR11584">
    <property type="entry name" value="SERINE/THREONINE PROTEIN KINASE"/>
    <property type="match status" value="1"/>
</dbReference>
<proteinExistence type="predicted"/>
<keyword evidence="4" id="KW-0418">Kinase</keyword>
<keyword evidence="2" id="KW-0808">Transferase</keyword>
<reference evidence="7" key="1">
    <citation type="submission" date="2023-10" db="EMBL/GenBank/DDBJ databases">
        <authorList>
            <person name="Chen Y."/>
            <person name="Shah S."/>
            <person name="Dougan E. K."/>
            <person name="Thang M."/>
            <person name="Chan C."/>
        </authorList>
    </citation>
    <scope>NUCLEOTIDE SEQUENCE [LARGE SCALE GENOMIC DNA]</scope>
</reference>